<feature type="coiled-coil region" evidence="1">
    <location>
        <begin position="77"/>
        <end position="111"/>
    </location>
</feature>
<organism evidence="2">
    <name type="scientific">Hexamita inflata</name>
    <dbReference type="NCBI Taxonomy" id="28002"/>
    <lineage>
        <taxon>Eukaryota</taxon>
        <taxon>Metamonada</taxon>
        <taxon>Diplomonadida</taxon>
        <taxon>Hexamitidae</taxon>
        <taxon>Hexamitinae</taxon>
        <taxon>Hexamita</taxon>
    </lineage>
</organism>
<evidence type="ECO:0000256" key="1">
    <source>
        <dbReference type="SAM" id="Coils"/>
    </source>
</evidence>
<dbReference type="EMBL" id="CAXDID020000067">
    <property type="protein sequence ID" value="CAL6013057.1"/>
    <property type="molecule type" value="Genomic_DNA"/>
</dbReference>
<reference evidence="3 4" key="2">
    <citation type="submission" date="2024-07" db="EMBL/GenBank/DDBJ databases">
        <authorList>
            <person name="Akdeniz Z."/>
        </authorList>
    </citation>
    <scope>NUCLEOTIDE SEQUENCE [LARGE SCALE GENOMIC DNA]</scope>
</reference>
<keyword evidence="1" id="KW-0175">Coiled coil</keyword>
<comment type="caution">
    <text evidence="2">The sequence shown here is derived from an EMBL/GenBank/DDBJ whole genome shotgun (WGS) entry which is preliminary data.</text>
</comment>
<dbReference type="Proteomes" id="UP001642409">
    <property type="component" value="Unassembled WGS sequence"/>
</dbReference>
<evidence type="ECO:0000313" key="3">
    <source>
        <dbReference type="EMBL" id="CAL6013057.1"/>
    </source>
</evidence>
<evidence type="ECO:0000313" key="4">
    <source>
        <dbReference type="Proteomes" id="UP001642409"/>
    </source>
</evidence>
<evidence type="ECO:0000313" key="2">
    <source>
        <dbReference type="EMBL" id="CAI9957339.1"/>
    </source>
</evidence>
<protein>
    <submittedName>
        <fullName evidence="3">Hypothetical_protein</fullName>
    </submittedName>
</protein>
<keyword evidence="4" id="KW-1185">Reference proteome</keyword>
<reference evidence="2" key="1">
    <citation type="submission" date="2023-06" db="EMBL/GenBank/DDBJ databases">
        <authorList>
            <person name="Kurt Z."/>
        </authorList>
    </citation>
    <scope>NUCLEOTIDE SEQUENCE</scope>
</reference>
<accession>A0AA86UIQ6</accession>
<dbReference type="EMBL" id="CATOUU010000884">
    <property type="protein sequence ID" value="CAI9957339.1"/>
    <property type="molecule type" value="Genomic_DNA"/>
</dbReference>
<name>A0AA86UIQ6_9EUKA</name>
<proteinExistence type="predicted"/>
<sequence>MTQQSRHQTVIQNSSKQFNLCTNELRKVISRTTNLQISLNSDIQSFKTQIINVKLAEIESVTTNIISSQTDQNQTKLQQQNNEIKEIQTGIQNIENAIKSQNAKAQALCETTDELVSTQIELKGQVNELYRNLEDTSTEYLETSKMIQSRLTLSQIE</sequence>
<dbReference type="AlphaFoldDB" id="A0AA86UIQ6"/>
<gene>
    <name evidence="3" type="ORF">HINF_LOCUS23606</name>
    <name evidence="2" type="ORF">HINF_LOCUS44984</name>
</gene>